<dbReference type="Gene3D" id="3.40.50.300">
    <property type="entry name" value="P-loop containing nucleotide triphosphate hydrolases"/>
    <property type="match status" value="1"/>
</dbReference>
<keyword evidence="3 11" id="KW-0227">DNA damage</keyword>
<gene>
    <name evidence="11" type="primary">radA</name>
    <name evidence="15" type="ORF">A2125_02695</name>
</gene>
<comment type="function">
    <text evidence="11">Plays a role in repairing double-strand DNA breaks, probably involving stabilizing or processing branched DNA or blocked replication forks.</text>
</comment>
<proteinExistence type="inferred from homology"/>
<name>A0A1F7WTP7_9BACT</name>
<dbReference type="GO" id="GO:0008270">
    <property type="term" value="F:zinc ion binding"/>
    <property type="evidence" value="ECO:0007669"/>
    <property type="project" value="UniProtKB-KW"/>
</dbReference>
<keyword evidence="6 13" id="KW-0862">Zinc</keyword>
<dbReference type="NCBIfam" id="TIGR00416">
    <property type="entry name" value="sms"/>
    <property type="match status" value="1"/>
</dbReference>
<feature type="region of interest" description="Lon-protease-like" evidence="11">
    <location>
        <begin position="354"/>
        <end position="442"/>
    </location>
</feature>
<dbReference type="SMART" id="SM00382">
    <property type="entry name" value="AAA"/>
    <property type="match status" value="1"/>
</dbReference>
<dbReference type="FunFam" id="3.40.50.300:FF:000050">
    <property type="entry name" value="DNA repair protein RadA"/>
    <property type="match status" value="1"/>
</dbReference>
<keyword evidence="8 11" id="KW-0346">Stress response</keyword>
<dbReference type="PANTHER" id="PTHR32472:SF10">
    <property type="entry name" value="DNA REPAIR PROTEIN RADA-LIKE PROTEIN"/>
    <property type="match status" value="1"/>
</dbReference>
<dbReference type="PROSITE" id="PS50162">
    <property type="entry name" value="RECA_2"/>
    <property type="match status" value="1"/>
</dbReference>
<dbReference type="GO" id="GO:0003684">
    <property type="term" value="F:damaged DNA binding"/>
    <property type="evidence" value="ECO:0007669"/>
    <property type="project" value="InterPro"/>
</dbReference>
<accession>A0A1F7WTP7</accession>
<evidence type="ECO:0000256" key="5">
    <source>
        <dbReference type="ARBA" id="ARBA00022801"/>
    </source>
</evidence>
<keyword evidence="5" id="KW-0378">Hydrolase</keyword>
<dbReference type="InterPro" id="IPR020568">
    <property type="entry name" value="Ribosomal_Su5_D2-typ_SF"/>
</dbReference>
<feature type="domain" description="RecA family profile 1" evidence="14">
    <location>
        <begin position="66"/>
        <end position="219"/>
    </location>
</feature>
<dbReference type="Pfam" id="PF13481">
    <property type="entry name" value="AAA_25"/>
    <property type="match status" value="1"/>
</dbReference>
<dbReference type="Proteomes" id="UP000178812">
    <property type="component" value="Unassembled WGS sequence"/>
</dbReference>
<evidence type="ECO:0000256" key="4">
    <source>
        <dbReference type="ARBA" id="ARBA00022771"/>
    </source>
</evidence>
<evidence type="ECO:0000256" key="3">
    <source>
        <dbReference type="ARBA" id="ARBA00022763"/>
    </source>
</evidence>
<organism evidence="15 16">
    <name type="scientific">Candidatus Woesebacteria bacterium GWB1_43_5</name>
    <dbReference type="NCBI Taxonomy" id="1802474"/>
    <lineage>
        <taxon>Bacteria</taxon>
        <taxon>Candidatus Woeseibacteriota</taxon>
    </lineage>
</organism>
<comment type="domain">
    <text evidence="11">The middle region has homology to RecA with ATPase motifs including the RadA KNRFG motif, while the C-terminus is homologous to Lon protease.</text>
</comment>
<dbReference type="CDD" id="cd01121">
    <property type="entry name" value="RadA_SMS_N"/>
    <property type="match status" value="1"/>
</dbReference>
<evidence type="ECO:0000313" key="15">
    <source>
        <dbReference type="EMBL" id="OGM05548.1"/>
    </source>
</evidence>
<evidence type="ECO:0000313" key="16">
    <source>
        <dbReference type="Proteomes" id="UP000178812"/>
    </source>
</evidence>
<dbReference type="PRINTS" id="PR01874">
    <property type="entry name" value="DNAREPAIRADA"/>
</dbReference>
<evidence type="ECO:0000256" key="11">
    <source>
        <dbReference type="HAMAP-Rule" id="MF_01498"/>
    </source>
</evidence>
<evidence type="ECO:0000256" key="2">
    <source>
        <dbReference type="ARBA" id="ARBA00022741"/>
    </source>
</evidence>
<dbReference type="AlphaFoldDB" id="A0A1F7WTP7"/>
<keyword evidence="10 11" id="KW-0234">DNA repair</keyword>
<dbReference type="InterPro" id="IPR014721">
    <property type="entry name" value="Ribsml_uS5_D2-typ_fold_subgr"/>
</dbReference>
<comment type="similarity">
    <text evidence="11 13">Belongs to the RecA family. RadA subfamily.</text>
</comment>
<dbReference type="GO" id="GO:0005524">
    <property type="term" value="F:ATP binding"/>
    <property type="evidence" value="ECO:0007669"/>
    <property type="project" value="UniProtKB-UniRule"/>
</dbReference>
<dbReference type="EMBL" id="MGFM01000033">
    <property type="protein sequence ID" value="OGM05548.1"/>
    <property type="molecule type" value="Genomic_DNA"/>
</dbReference>
<evidence type="ECO:0000256" key="1">
    <source>
        <dbReference type="ARBA" id="ARBA00022723"/>
    </source>
</evidence>
<dbReference type="SUPFAM" id="SSF54211">
    <property type="entry name" value="Ribosomal protein S5 domain 2-like"/>
    <property type="match status" value="1"/>
</dbReference>
<dbReference type="Gene3D" id="3.30.230.10">
    <property type="match status" value="1"/>
</dbReference>
<dbReference type="HAMAP" id="MF_01498">
    <property type="entry name" value="RadA_bact"/>
    <property type="match status" value="1"/>
</dbReference>
<dbReference type="Pfam" id="PF18073">
    <property type="entry name" value="Zn_ribbon_LapB"/>
    <property type="match status" value="1"/>
</dbReference>
<dbReference type="GO" id="GO:0000725">
    <property type="term" value="P:recombinational repair"/>
    <property type="evidence" value="ECO:0007669"/>
    <property type="project" value="UniProtKB-UniRule"/>
</dbReference>
<dbReference type="SUPFAM" id="SSF52540">
    <property type="entry name" value="P-loop containing nucleoside triphosphate hydrolases"/>
    <property type="match status" value="1"/>
</dbReference>
<keyword evidence="9 11" id="KW-0238">DNA-binding</keyword>
<comment type="function">
    <text evidence="13">DNA-dependent ATPase involved in processing of recombination intermediates, plays a role in repairing DNA breaks. Stimulates the branch migration of RecA-mediated strand transfer reactions, allowing the 3' invading strand to extend heteroduplex DNA faster. Binds ssDNA in the presence of ADP but not other nucleotides, has ATPase activity that is stimulated by ssDNA and various branched DNA structures, but inhibited by SSB. Does not have RecA's homology-searching function.</text>
</comment>
<dbReference type="GO" id="GO:0005829">
    <property type="term" value="C:cytosol"/>
    <property type="evidence" value="ECO:0007669"/>
    <property type="project" value="TreeGrafter"/>
</dbReference>
<evidence type="ECO:0000256" key="13">
    <source>
        <dbReference type="RuleBase" id="RU003555"/>
    </source>
</evidence>
<evidence type="ECO:0000259" key="14">
    <source>
        <dbReference type="PROSITE" id="PS50162"/>
    </source>
</evidence>
<feature type="short sequence motif" description="RadA KNRFG motif" evidence="11">
    <location>
        <begin position="256"/>
        <end position="260"/>
    </location>
</feature>
<dbReference type="InterPro" id="IPR003593">
    <property type="entry name" value="AAA+_ATPase"/>
</dbReference>
<feature type="binding site" evidence="11">
    <location>
        <begin position="95"/>
        <end position="102"/>
    </location>
    <ligand>
        <name>ATP</name>
        <dbReference type="ChEBI" id="CHEBI:30616"/>
    </ligand>
</feature>
<sequence>MVKAHSQYVCQQCGYSQVGWSGKCPNCGEWNTLVETVVSTESQKSKRKSQNHNSKPKNLNEIKLGKDIRISTKITELDRVLGGGIVPGQVVLLAGEPGIGKSTILLQVAQNLSSLGKNQFLYVSGEESASQIKIRADRLKIKGLSIQLLESTDVDSIVDTIYTLQGTPLKGVVVDSIQTMQTTDLSGMAGSVGQVRECAYRFVRVAKSTGIPVIIVGHVTKQGSVAGPNVLMHIVDTVLWFEGQKDLTVRILHSRKNRFGSTDEVGIFEMGERGIVPLDNPEKLFITGTKAIPGSILASVLHGTRPILIEVQTLVTPTKMAYPRRVAQGFDSKKLELLIAILYKRCGVALYDKDVFLNIAGGFTVREPSVDLAVVLSLASSYFDKPLAKGLVAIGEVGLSGEIREVIGEARRIKETKRMGYKNIVSSKEVKYLSQAIKRYLR</sequence>
<dbReference type="InterPro" id="IPR027417">
    <property type="entry name" value="P-loop_NTPase"/>
</dbReference>
<protein>
    <recommendedName>
        <fullName evidence="11 12">DNA repair protein RadA</fullName>
    </recommendedName>
</protein>
<dbReference type="InterPro" id="IPR004504">
    <property type="entry name" value="DNA_repair_RadA"/>
</dbReference>
<dbReference type="PANTHER" id="PTHR32472">
    <property type="entry name" value="DNA REPAIR PROTEIN RADA"/>
    <property type="match status" value="1"/>
</dbReference>
<dbReference type="GO" id="GO:0140664">
    <property type="term" value="F:ATP-dependent DNA damage sensor activity"/>
    <property type="evidence" value="ECO:0007669"/>
    <property type="project" value="InterPro"/>
</dbReference>
<evidence type="ECO:0000256" key="6">
    <source>
        <dbReference type="ARBA" id="ARBA00022833"/>
    </source>
</evidence>
<evidence type="ECO:0000256" key="8">
    <source>
        <dbReference type="ARBA" id="ARBA00023016"/>
    </source>
</evidence>
<dbReference type="InterPro" id="IPR020588">
    <property type="entry name" value="RecA_ATP-bd"/>
</dbReference>
<reference evidence="15 16" key="1">
    <citation type="journal article" date="2016" name="Nat. Commun.">
        <title>Thousands of microbial genomes shed light on interconnected biogeochemical processes in an aquifer system.</title>
        <authorList>
            <person name="Anantharaman K."/>
            <person name="Brown C.T."/>
            <person name="Hug L.A."/>
            <person name="Sharon I."/>
            <person name="Castelle C.J."/>
            <person name="Probst A.J."/>
            <person name="Thomas B.C."/>
            <person name="Singh A."/>
            <person name="Wilkins M.J."/>
            <person name="Karaoz U."/>
            <person name="Brodie E.L."/>
            <person name="Williams K.H."/>
            <person name="Hubbard S.S."/>
            <person name="Banfield J.F."/>
        </authorList>
    </citation>
    <scope>NUCLEOTIDE SEQUENCE [LARGE SCALE GENOMIC DNA]</scope>
</reference>
<keyword evidence="4 13" id="KW-0863">Zinc-finger</keyword>
<keyword evidence="7 11" id="KW-0067">ATP-binding</keyword>
<comment type="caution">
    <text evidence="15">The sequence shown here is derived from an EMBL/GenBank/DDBJ whole genome shotgun (WGS) entry which is preliminary data.</text>
</comment>
<evidence type="ECO:0000256" key="12">
    <source>
        <dbReference type="NCBIfam" id="TIGR00416"/>
    </source>
</evidence>
<evidence type="ECO:0000256" key="10">
    <source>
        <dbReference type="ARBA" id="ARBA00023204"/>
    </source>
</evidence>
<dbReference type="GO" id="GO:0016787">
    <property type="term" value="F:hydrolase activity"/>
    <property type="evidence" value="ECO:0007669"/>
    <property type="project" value="UniProtKB-KW"/>
</dbReference>
<evidence type="ECO:0000256" key="9">
    <source>
        <dbReference type="ARBA" id="ARBA00023125"/>
    </source>
</evidence>
<evidence type="ECO:0000256" key="7">
    <source>
        <dbReference type="ARBA" id="ARBA00022840"/>
    </source>
</evidence>
<keyword evidence="1 11" id="KW-0479">Metal-binding</keyword>
<dbReference type="InterPro" id="IPR041166">
    <property type="entry name" value="Rubredoxin_2"/>
</dbReference>
<keyword evidence="2 11" id="KW-0547">Nucleotide-binding</keyword>